<evidence type="ECO:0000313" key="4">
    <source>
        <dbReference type="Proteomes" id="UP000823485"/>
    </source>
</evidence>
<protein>
    <submittedName>
        <fullName evidence="3">Glycosyltransferase involved in cell wall biosynthesis</fullName>
    </submittedName>
</protein>
<sequence length="409" mass="46323">MNILLINHYAGSNIHGMEYRPYHMAKEWVKQGHQVTIIGASHSHIRTNQPTIRGKWTEELIDGISYIWIKTPEYEGNGVKRFLNMLSFVKELQFNTKKLVEGVSPDVVIASSTYPLDIYPASAIAKKANAKLIFEVHDLWPLSPMLLGNMSPYHPFIMIMQKGENDAYRKADKVVSFLPKAKQHMIDHGMAPGKFHYLPNGIDVEQWNEATEIIPKEHQEVINQLKKDGQFLIGYAGTHGIANALEYVIEACQLLKEENAAFVFVGKGPEKEHLMKQAEQKGVNNLYFLPVINKKAIPDFLSRMDALYIGWRKSPLYQYGVSPNKLLDYLMSAKPIIHGIEAGNDIVKEASCGISIPPENPEEIATAVKELMKKTEKERMQMGLNGKNFVMATHDYKVLAEKFLLIMSD</sequence>
<dbReference type="PANTHER" id="PTHR12526:SF622">
    <property type="entry name" value="GLYCOSYLTRANSFERASE (GROUP I)"/>
    <property type="match status" value="1"/>
</dbReference>
<evidence type="ECO:0000259" key="2">
    <source>
        <dbReference type="Pfam" id="PF13439"/>
    </source>
</evidence>
<dbReference type="PANTHER" id="PTHR12526">
    <property type="entry name" value="GLYCOSYLTRANSFERASE"/>
    <property type="match status" value="1"/>
</dbReference>
<dbReference type="Proteomes" id="UP000823485">
    <property type="component" value="Unassembled WGS sequence"/>
</dbReference>
<evidence type="ECO:0000313" key="3">
    <source>
        <dbReference type="EMBL" id="MBM7714949.1"/>
    </source>
</evidence>
<dbReference type="SUPFAM" id="SSF53756">
    <property type="entry name" value="UDP-Glycosyltransferase/glycogen phosphorylase"/>
    <property type="match status" value="1"/>
</dbReference>
<comment type="caution">
    <text evidence="3">The sequence shown here is derived from an EMBL/GenBank/DDBJ whole genome shotgun (WGS) entry which is preliminary data.</text>
</comment>
<dbReference type="InterPro" id="IPR001296">
    <property type="entry name" value="Glyco_trans_1"/>
</dbReference>
<dbReference type="InterPro" id="IPR028098">
    <property type="entry name" value="Glyco_trans_4-like_N"/>
</dbReference>
<keyword evidence="4" id="KW-1185">Reference proteome</keyword>
<dbReference type="RefSeq" id="WP_205179187.1">
    <property type="nucleotide sequence ID" value="NZ_JAFBFH010000011.1"/>
</dbReference>
<name>A0ABS2R731_9BACI</name>
<evidence type="ECO:0000259" key="1">
    <source>
        <dbReference type="Pfam" id="PF00534"/>
    </source>
</evidence>
<feature type="domain" description="Glycosyltransferase subfamily 4-like N-terminal" evidence="2">
    <location>
        <begin position="16"/>
        <end position="206"/>
    </location>
</feature>
<feature type="domain" description="Glycosyl transferase family 1" evidence="1">
    <location>
        <begin position="224"/>
        <end position="388"/>
    </location>
</feature>
<gene>
    <name evidence="3" type="ORF">JOC94_001921</name>
</gene>
<organism evidence="3 4">
    <name type="scientific">Siminovitchia thermophila</name>
    <dbReference type="NCBI Taxonomy" id="1245522"/>
    <lineage>
        <taxon>Bacteria</taxon>
        <taxon>Bacillati</taxon>
        <taxon>Bacillota</taxon>
        <taxon>Bacilli</taxon>
        <taxon>Bacillales</taxon>
        <taxon>Bacillaceae</taxon>
        <taxon>Siminovitchia</taxon>
    </lineage>
</organism>
<dbReference type="Pfam" id="PF13439">
    <property type="entry name" value="Glyco_transf_4"/>
    <property type="match status" value="1"/>
</dbReference>
<dbReference type="Gene3D" id="3.40.50.2000">
    <property type="entry name" value="Glycogen Phosphorylase B"/>
    <property type="match status" value="2"/>
</dbReference>
<dbReference type="Pfam" id="PF00534">
    <property type="entry name" value="Glycos_transf_1"/>
    <property type="match status" value="1"/>
</dbReference>
<dbReference type="EMBL" id="JAFBFH010000011">
    <property type="protein sequence ID" value="MBM7714949.1"/>
    <property type="molecule type" value="Genomic_DNA"/>
</dbReference>
<accession>A0ABS2R731</accession>
<reference evidence="3 4" key="1">
    <citation type="submission" date="2021-01" db="EMBL/GenBank/DDBJ databases">
        <title>Genomic Encyclopedia of Type Strains, Phase IV (KMG-IV): sequencing the most valuable type-strain genomes for metagenomic binning, comparative biology and taxonomic classification.</title>
        <authorList>
            <person name="Goeker M."/>
        </authorList>
    </citation>
    <scope>NUCLEOTIDE SEQUENCE [LARGE SCALE GENOMIC DNA]</scope>
    <source>
        <strain evidence="3 4">DSM 105453</strain>
    </source>
</reference>
<dbReference type="CDD" id="cd03794">
    <property type="entry name" value="GT4_WbuB-like"/>
    <property type="match status" value="1"/>
</dbReference>
<proteinExistence type="predicted"/>